<evidence type="ECO:0000313" key="2">
    <source>
        <dbReference type="EMBL" id="MFC6091754.1"/>
    </source>
</evidence>
<evidence type="ECO:0000256" key="1">
    <source>
        <dbReference type="SAM" id="MobiDB-lite"/>
    </source>
</evidence>
<protein>
    <submittedName>
        <fullName evidence="2">Zinc finger protein</fullName>
    </submittedName>
</protein>
<dbReference type="EMBL" id="JBHSQO010000021">
    <property type="protein sequence ID" value="MFC6091754.1"/>
    <property type="molecule type" value="Genomic_DNA"/>
</dbReference>
<dbReference type="InterPro" id="IPR031795">
    <property type="entry name" value="Zf-HC3"/>
</dbReference>
<name>A0ABW1P9R5_9PSEU</name>
<organism evidence="2 3">
    <name type="scientific">Saccharothrix lopnurensis</name>
    <dbReference type="NCBI Taxonomy" id="1670621"/>
    <lineage>
        <taxon>Bacteria</taxon>
        <taxon>Bacillati</taxon>
        <taxon>Actinomycetota</taxon>
        <taxon>Actinomycetes</taxon>
        <taxon>Pseudonocardiales</taxon>
        <taxon>Pseudonocardiaceae</taxon>
        <taxon>Saccharothrix</taxon>
    </lineage>
</organism>
<dbReference type="Pfam" id="PF16827">
    <property type="entry name" value="zf-HC3"/>
    <property type="match status" value="1"/>
</dbReference>
<gene>
    <name evidence="2" type="ORF">ACFP3R_21005</name>
</gene>
<accession>A0ABW1P9R5</accession>
<comment type="caution">
    <text evidence="2">The sequence shown here is derived from an EMBL/GenBank/DDBJ whole genome shotgun (WGS) entry which is preliminary data.</text>
</comment>
<sequence>MTVLRPFRWQPHDGHRHAVTHDATPLRDTTTLCGEELTIPATPLGNREWCWHTCTDCDTAWRHHEGIPLFPHQRTPHHRQPKEEPRQTTHT</sequence>
<reference evidence="3" key="1">
    <citation type="journal article" date="2019" name="Int. J. Syst. Evol. Microbiol.">
        <title>The Global Catalogue of Microorganisms (GCM) 10K type strain sequencing project: providing services to taxonomists for standard genome sequencing and annotation.</title>
        <authorList>
            <consortium name="The Broad Institute Genomics Platform"/>
            <consortium name="The Broad Institute Genome Sequencing Center for Infectious Disease"/>
            <person name="Wu L."/>
            <person name="Ma J."/>
        </authorList>
    </citation>
    <scope>NUCLEOTIDE SEQUENCE [LARGE SCALE GENOMIC DNA]</scope>
    <source>
        <strain evidence="3">CGMCC 4.7246</strain>
    </source>
</reference>
<proteinExistence type="predicted"/>
<keyword evidence="3" id="KW-1185">Reference proteome</keyword>
<feature type="compositionally biased region" description="Basic and acidic residues" evidence="1">
    <location>
        <begin position="81"/>
        <end position="91"/>
    </location>
</feature>
<dbReference type="Proteomes" id="UP001596220">
    <property type="component" value="Unassembled WGS sequence"/>
</dbReference>
<dbReference type="Gene3D" id="2.30.30.990">
    <property type="entry name" value="Malonyl-[acyl-carrier protein] O-methyltransferase, zinc-finger motif"/>
    <property type="match status" value="1"/>
</dbReference>
<evidence type="ECO:0000313" key="3">
    <source>
        <dbReference type="Proteomes" id="UP001596220"/>
    </source>
</evidence>
<feature type="region of interest" description="Disordered" evidence="1">
    <location>
        <begin position="68"/>
        <end position="91"/>
    </location>
</feature>
<dbReference type="RefSeq" id="WP_380638056.1">
    <property type="nucleotide sequence ID" value="NZ_JBHSQO010000021.1"/>
</dbReference>